<evidence type="ECO:0000313" key="1">
    <source>
        <dbReference type="EMBL" id="KAJ1896583.1"/>
    </source>
</evidence>
<reference evidence="1" key="1">
    <citation type="submission" date="2022-07" db="EMBL/GenBank/DDBJ databases">
        <title>Phylogenomic reconstructions and comparative analyses of Kickxellomycotina fungi.</title>
        <authorList>
            <person name="Reynolds N.K."/>
            <person name="Stajich J.E."/>
            <person name="Barry K."/>
            <person name="Grigoriev I.V."/>
            <person name="Crous P."/>
            <person name="Smith M.E."/>
        </authorList>
    </citation>
    <scope>NUCLEOTIDE SEQUENCE</scope>
    <source>
        <strain evidence="1">Benny 63K</strain>
    </source>
</reference>
<keyword evidence="2" id="KW-1185">Reference proteome</keyword>
<protein>
    <submittedName>
        <fullName evidence="1">Uncharacterized protein</fullName>
    </submittedName>
</protein>
<sequence>MSNSAPSREAKSPSSSPSPLSEDHDAAAANSKGVAKASKTTARINIPATLSFETDLSLPRRKQFEDRTIGNCLSTTTAYKGDPKYQGYVQLIDRNLQSFENVRDWADITAFLTKLTHSFTIYPQFAVVPHKETVAKRLAQSLNPALPTGVHQKALSIYEQTARQIGSDQLAADLSLYAYGLFPFMRNSSLMTKPQLLDIFEEFFIPLGSSLRPCMKSFIVGVLPGLEEGTVEIFNRVMQLLDKLRDTVDAAFFFETMFLVMITNAEQRESALKYLAQRLPVFTKKEDIAPVCGEDSSLMARALAATLTDSKTLVLRAALDLLMTRFPLRTNVFDSRDLVLLLKHAAEVVLKKDMSLNRRLYTWLLGPNETDAEQAAYFVQFAQKPLTEALLGSFAAMSSDPEHQHMVLRVLIGLIDKPVISQPILDALFVPLLQLLIAERRNRRSERALPVKLASVSRMLVEMLDPIFTWSNVINQLTDSVSAESGDLDVDRIARALRLVLFFVQTFELDDEATLQVHIPMAMLTILATLDRILRQNRVQASISLGCCFTRLAIEMFARIPKSVFVGDTGDDGHDNSNDEVEVSADGLAAGIVGSLNIDTLFDTTRSFYRVHRSESIDGNHGKSVDEVERLAAKVVRGSGLLYAIIRLCKNIAAGLGLHIVSQTTSDDATADSERLAVVAMEDICHILQTATAYSQDFMHLPELAQCTMPLPGLSPAGQQPVHADLWVPTFVSVICHSREFSAIKVTLGTLLQFVERKSLARSVLLEHSGLTKFVKRLWDTLSPETTTCHFQATQLLYQLRSRIDARTVERLLASRLAEFNGNYARELARYSVFWNNMRLIQREAQFSTNDTYDPLAFSRLLLLVLDGTVPSDDWATAGIGADCAGGDGDNVTSALSRQMASQAWIDSSVGEWEYIAQTLLTLLLLSIRTHKRKYSAVLAVGYASECQEYTAEFDYARITYYIHTIQRYLKYAGDDVIRSMSAFPPTNAAILDACESFTAPGDSWLQVLVSTAIEFALTDAPISASNNASGVEIMRAKAVSLAMQLVSQYQVSWPIAYIAKLQTRVVDALLFCVLHRRISIQPPLLDLFGSLVRANVSSSTSDVSAVTVLAAKGKGTRAAGIGAISDLNLFSRLVLAALTMQLSTVALSKWVKTIRLCLPYIQDYISATTRNFSTDDQDLMRILALPCLHALRLLLSQCSEYFACSNDLHIESRRRTTRHQLRQRLIPLFAIPPDSVDKVDNDSGMSIHVLSILLDAFDLFLTLCLRNPDRLVSAEAVTAAMNRPSSRASDISVQSSALTTAVAMTTAGALGPIPILKFVSGIFGQDESADVIADPAVATKPGVSSEESGNANLGETTDSTGFSLVTVLAVMRELWNAFDPMLPRKAGHDSPNALLLREFGVSNLCIGEHSGEHMKRTVHTHIQRILEHAVSAQPAEVTEAMAALWINDNPQWITHLEATVRQGSAQQRSRRRQSSASSMHSTFSPASAPRELASATAMVVLEEEPVETIEWNWRAADLLESVPGRSPITILTTLLNDLHIRSIDPATSAAQSASSGAASQAGLSDNRGNMRFSALDDIALTRFIELYTRHRLVARSSSALVPHVISLLRDYNTYAQQHKFMLPFLLRMFTELCERVASSSLSQDPSHRVYSNELCAIYARLVDNCILIAGRSFDQTTWLRRAQSDAVGGLIIRNDSAPGMSDRVLSEDHLIDQMLSYISGCVVPQFALLVPDYERQVSIANNLMHYAVLPAFKSHMTGGYSGPAQASTSRSQHFALVLRCLGALSQQPSLMKVWKREVWEFFCDSKFFPGSVSPDHTTMTPALAPLWRHLVRTLLLSEKDKFDELLDKISSAAPGPALFANREHEAHMLAIALRRLSFVIWAGSVNQYLSLLPHVQKSLVDTMKNNPHSVVQMEVFLCLRVMLCRISSHHMSNFWPMLLTELMRLCTQQLNREGREDPEQANLFLAACKFLDLLFILGTDDFLVHQWIFITDTIDALYGSRSVSYALLDRLSSRLLSMPSSNAGRRVSRPGDQMNFGALASNLDSDTYPKVLFSDSDDPTNLVYQQVSPAAAELAKSGIIDLASDADLQTLSGRPLKRPIIRVRSVTSIRELDAFVHNASVQTYQAAYTMAEPDVEFIEALLVSDLMYMDFAGTSMTAAAAPSTPTGAFIGEYEF</sequence>
<organism evidence="1 2">
    <name type="scientific">Kickxella alabastrina</name>
    <dbReference type="NCBI Taxonomy" id="61397"/>
    <lineage>
        <taxon>Eukaryota</taxon>
        <taxon>Fungi</taxon>
        <taxon>Fungi incertae sedis</taxon>
        <taxon>Zoopagomycota</taxon>
        <taxon>Kickxellomycotina</taxon>
        <taxon>Kickxellomycetes</taxon>
        <taxon>Kickxellales</taxon>
        <taxon>Kickxellaceae</taxon>
        <taxon>Kickxella</taxon>
    </lineage>
</organism>
<name>A0ACC1IJ20_9FUNG</name>
<proteinExistence type="predicted"/>
<comment type="caution">
    <text evidence="1">The sequence shown here is derived from an EMBL/GenBank/DDBJ whole genome shotgun (WGS) entry which is preliminary data.</text>
</comment>
<dbReference type="EMBL" id="JANBPG010000429">
    <property type="protein sequence ID" value="KAJ1896583.1"/>
    <property type="molecule type" value="Genomic_DNA"/>
</dbReference>
<gene>
    <name evidence="1" type="ORF">LPJ66_003900</name>
</gene>
<accession>A0ACC1IJ20</accession>
<dbReference type="Proteomes" id="UP001150581">
    <property type="component" value="Unassembled WGS sequence"/>
</dbReference>
<evidence type="ECO:0000313" key="2">
    <source>
        <dbReference type="Proteomes" id="UP001150581"/>
    </source>
</evidence>